<comment type="similarity">
    <text evidence="1">Belongs to the protein kinase superfamily. CMGC Ser/Thr protein kinase family. CDC2/CDKX subfamily.</text>
</comment>
<dbReference type="FunFam" id="1.10.510.10:FF:000624">
    <property type="entry name" value="Mitogen-activated protein kinase"/>
    <property type="match status" value="1"/>
</dbReference>
<dbReference type="GO" id="GO:0007346">
    <property type="term" value="P:regulation of mitotic cell cycle"/>
    <property type="evidence" value="ECO:0007669"/>
    <property type="project" value="TreeGrafter"/>
</dbReference>
<evidence type="ECO:0000256" key="6">
    <source>
        <dbReference type="ARBA" id="ARBA00022840"/>
    </source>
</evidence>
<dbReference type="GO" id="GO:0005524">
    <property type="term" value="F:ATP binding"/>
    <property type="evidence" value="ECO:0007669"/>
    <property type="project" value="UniProtKB-KW"/>
</dbReference>
<dbReference type="InterPro" id="IPR000719">
    <property type="entry name" value="Prot_kinase_dom"/>
</dbReference>
<keyword evidence="10" id="KW-1185">Reference proteome</keyword>
<proteinExistence type="inferred from homology"/>
<evidence type="ECO:0000256" key="3">
    <source>
        <dbReference type="ARBA" id="ARBA00022679"/>
    </source>
</evidence>
<dbReference type="GO" id="GO:0005634">
    <property type="term" value="C:nucleus"/>
    <property type="evidence" value="ECO:0007669"/>
    <property type="project" value="TreeGrafter"/>
</dbReference>
<dbReference type="PROSITE" id="PS00108">
    <property type="entry name" value="PROTEIN_KINASE_ST"/>
    <property type="match status" value="1"/>
</dbReference>
<name>A0AAD4P5T9_PERFH</name>
<keyword evidence="3" id="KW-0808">Transferase</keyword>
<protein>
    <recommendedName>
        <fullName evidence="8">Protein kinase domain-containing protein</fullName>
    </recommendedName>
</protein>
<dbReference type="InterPro" id="IPR050108">
    <property type="entry name" value="CDK"/>
</dbReference>
<gene>
    <name evidence="9" type="ORF">C2S53_020236</name>
</gene>
<organism evidence="9 10">
    <name type="scientific">Perilla frutescens var. hirtella</name>
    <name type="common">Perilla citriodora</name>
    <name type="synonym">Perilla setoyensis</name>
    <dbReference type="NCBI Taxonomy" id="608512"/>
    <lineage>
        <taxon>Eukaryota</taxon>
        <taxon>Viridiplantae</taxon>
        <taxon>Streptophyta</taxon>
        <taxon>Embryophyta</taxon>
        <taxon>Tracheophyta</taxon>
        <taxon>Spermatophyta</taxon>
        <taxon>Magnoliopsida</taxon>
        <taxon>eudicotyledons</taxon>
        <taxon>Gunneridae</taxon>
        <taxon>Pentapetalae</taxon>
        <taxon>asterids</taxon>
        <taxon>lamiids</taxon>
        <taxon>Lamiales</taxon>
        <taxon>Lamiaceae</taxon>
        <taxon>Nepetoideae</taxon>
        <taxon>Elsholtzieae</taxon>
        <taxon>Perilla</taxon>
    </lineage>
</organism>
<keyword evidence="4" id="KW-0547">Nucleotide-binding</keyword>
<dbReference type="PANTHER" id="PTHR24056:SF107">
    <property type="entry name" value="CYCLIN-DEPENDENT KINASE 11A-RELATED"/>
    <property type="match status" value="1"/>
</dbReference>
<dbReference type="Pfam" id="PF00069">
    <property type="entry name" value="Pkinase"/>
    <property type="match status" value="1"/>
</dbReference>
<dbReference type="Gene3D" id="1.10.510.10">
    <property type="entry name" value="Transferase(Phosphotransferase) domain 1"/>
    <property type="match status" value="1"/>
</dbReference>
<feature type="domain" description="Protein kinase" evidence="8">
    <location>
        <begin position="29"/>
        <end position="295"/>
    </location>
</feature>
<dbReference type="GO" id="GO:0004674">
    <property type="term" value="F:protein serine/threonine kinase activity"/>
    <property type="evidence" value="ECO:0007669"/>
    <property type="project" value="UniProtKB-KW"/>
</dbReference>
<dbReference type="SMART" id="SM00220">
    <property type="entry name" value="S_TKc"/>
    <property type="match status" value="1"/>
</dbReference>
<evidence type="ECO:0000256" key="5">
    <source>
        <dbReference type="ARBA" id="ARBA00022777"/>
    </source>
</evidence>
<evidence type="ECO:0000313" key="10">
    <source>
        <dbReference type="Proteomes" id="UP001190926"/>
    </source>
</evidence>
<evidence type="ECO:0000256" key="2">
    <source>
        <dbReference type="ARBA" id="ARBA00022527"/>
    </source>
</evidence>
<dbReference type="InterPro" id="IPR008271">
    <property type="entry name" value="Ser/Thr_kinase_AS"/>
</dbReference>
<dbReference type="AlphaFoldDB" id="A0AAD4P5T9"/>
<reference evidence="9 10" key="1">
    <citation type="journal article" date="2021" name="Nat. Commun.">
        <title>Incipient diploidization of the medicinal plant Perilla within 10,000 years.</title>
        <authorList>
            <person name="Zhang Y."/>
            <person name="Shen Q."/>
            <person name="Leng L."/>
            <person name="Zhang D."/>
            <person name="Chen S."/>
            <person name="Shi Y."/>
            <person name="Ning Z."/>
            <person name="Chen S."/>
        </authorList>
    </citation>
    <scope>NUCLEOTIDE SEQUENCE [LARGE SCALE GENOMIC DNA]</scope>
    <source>
        <strain evidence="10">cv. PC099</strain>
    </source>
</reference>
<evidence type="ECO:0000259" key="8">
    <source>
        <dbReference type="PROSITE" id="PS50011"/>
    </source>
</evidence>
<sequence length="298" mass="33704">MAALNDNSNHDQRPFFPDQKGHFSAVDRYQNLEEISRGSYGVVRRARDKKTGDIVAIKEEFHGMSESTKREISILRSLPRHRSIVEFRDAIVDDCDRVFVVMEYVDNDLDRLMATKPRPFTVNGVKVAVRQILEGVAFLHDHGIMHRDIKPSNILVNNKTAKLKLCDFGLSRHCWSESGAYTPRVVTQCYRAPELLMGANVYSYAIDVWSVGCIMAELVLGHVLFVGRSEIQQLRCIYRIMGARGCLLRTMVAAAAVFRDAPSLSALGFDLLESLLACDPNRRIAARDALNHAWFTEF</sequence>
<evidence type="ECO:0000256" key="4">
    <source>
        <dbReference type="ARBA" id="ARBA00022741"/>
    </source>
</evidence>
<dbReference type="EMBL" id="SDAM02000133">
    <property type="protein sequence ID" value="KAH6827964.1"/>
    <property type="molecule type" value="Genomic_DNA"/>
</dbReference>
<feature type="region of interest" description="Disordered" evidence="7">
    <location>
        <begin position="1"/>
        <end position="20"/>
    </location>
</feature>
<dbReference type="Gene3D" id="3.30.200.20">
    <property type="entry name" value="Phosphorylase Kinase, domain 1"/>
    <property type="match status" value="1"/>
</dbReference>
<evidence type="ECO:0000313" key="9">
    <source>
        <dbReference type="EMBL" id="KAH6827964.1"/>
    </source>
</evidence>
<evidence type="ECO:0000256" key="1">
    <source>
        <dbReference type="ARBA" id="ARBA00006485"/>
    </source>
</evidence>
<keyword evidence="5" id="KW-0418">Kinase</keyword>
<evidence type="ECO:0000256" key="7">
    <source>
        <dbReference type="SAM" id="MobiDB-lite"/>
    </source>
</evidence>
<dbReference type="InterPro" id="IPR011009">
    <property type="entry name" value="Kinase-like_dom_sf"/>
</dbReference>
<dbReference type="SUPFAM" id="SSF56112">
    <property type="entry name" value="Protein kinase-like (PK-like)"/>
    <property type="match status" value="1"/>
</dbReference>
<keyword evidence="6" id="KW-0067">ATP-binding</keyword>
<keyword evidence="2" id="KW-0723">Serine/threonine-protein kinase</keyword>
<dbReference type="PANTHER" id="PTHR24056">
    <property type="entry name" value="CELL DIVISION PROTEIN KINASE"/>
    <property type="match status" value="1"/>
</dbReference>
<dbReference type="PROSITE" id="PS50011">
    <property type="entry name" value="PROTEIN_KINASE_DOM"/>
    <property type="match status" value="1"/>
</dbReference>
<comment type="caution">
    <text evidence="9">The sequence shown here is derived from an EMBL/GenBank/DDBJ whole genome shotgun (WGS) entry which is preliminary data.</text>
</comment>
<dbReference type="Proteomes" id="UP001190926">
    <property type="component" value="Unassembled WGS sequence"/>
</dbReference>
<accession>A0AAD4P5T9</accession>